<comment type="similarity">
    <text evidence="1">Belongs to the complex I LYR family.</text>
</comment>
<sequence>MDAIKTTPRSSDLLPVYFLLTSVMNFQLRLQNLSSNLFKEAQRFTDYNIRSYFERKIDKIFKNLSQVEDANILETGLKKNEELLEVLARQATLNNIYPSGKSVIE</sequence>
<dbReference type="CDD" id="cd20264">
    <property type="entry name" value="Complex1_LYR_LYRM4"/>
    <property type="match status" value="1"/>
</dbReference>
<proteinExistence type="inferred from homology"/>
<dbReference type="PANTHER" id="PTHR13166">
    <property type="entry name" value="PROTEIN C6ORF149"/>
    <property type="match status" value="1"/>
</dbReference>
<dbReference type="GO" id="GO:1990221">
    <property type="term" value="C:L-cysteine desulfurase complex"/>
    <property type="evidence" value="ECO:0007669"/>
    <property type="project" value="TreeGrafter"/>
</dbReference>
<reference evidence="2" key="1">
    <citation type="submission" date="2022-06" db="EMBL/GenBank/DDBJ databases">
        <authorList>
            <person name="Berger JAMES D."/>
            <person name="Berger JAMES D."/>
        </authorList>
    </citation>
    <scope>NUCLEOTIDE SEQUENCE [LARGE SCALE GENOMIC DNA]</scope>
</reference>
<dbReference type="InterPro" id="IPR045297">
    <property type="entry name" value="Complex1_LYR_LYRM4"/>
</dbReference>
<dbReference type="PANTHER" id="PTHR13166:SF7">
    <property type="entry name" value="LYR MOTIF-CONTAINING PROTEIN 4"/>
    <property type="match status" value="1"/>
</dbReference>
<evidence type="ECO:0000313" key="3">
    <source>
        <dbReference type="WBParaSite" id="SRDH1_92090.1"/>
    </source>
</evidence>
<accession>A0AA85GFJ4</accession>
<dbReference type="InterPro" id="IPR056326">
    <property type="entry name" value="ISD11"/>
</dbReference>
<name>A0AA85GFJ4_9TREM</name>
<keyword evidence="2" id="KW-1185">Reference proteome</keyword>
<evidence type="ECO:0000256" key="1">
    <source>
        <dbReference type="ARBA" id="ARBA00009508"/>
    </source>
</evidence>
<protein>
    <submittedName>
        <fullName evidence="3">Uncharacterized protein</fullName>
    </submittedName>
</protein>
<organism evidence="2 3">
    <name type="scientific">Schistosoma rodhaini</name>
    <dbReference type="NCBI Taxonomy" id="6188"/>
    <lineage>
        <taxon>Eukaryota</taxon>
        <taxon>Metazoa</taxon>
        <taxon>Spiralia</taxon>
        <taxon>Lophotrochozoa</taxon>
        <taxon>Platyhelminthes</taxon>
        <taxon>Trematoda</taxon>
        <taxon>Digenea</taxon>
        <taxon>Strigeidida</taxon>
        <taxon>Schistosomatoidea</taxon>
        <taxon>Schistosomatidae</taxon>
        <taxon>Schistosoma</taxon>
    </lineage>
</organism>
<dbReference type="GO" id="GO:0005739">
    <property type="term" value="C:mitochondrion"/>
    <property type="evidence" value="ECO:0007669"/>
    <property type="project" value="TreeGrafter"/>
</dbReference>
<dbReference type="WBParaSite" id="SRDH1_92090.1">
    <property type="protein sequence ID" value="SRDH1_92090.1"/>
    <property type="gene ID" value="SRDH1_92090"/>
</dbReference>
<dbReference type="InterPro" id="IPR051522">
    <property type="entry name" value="ISC_assembly_LYR"/>
</dbReference>
<dbReference type="Pfam" id="PF23511">
    <property type="entry name" value="Microp_apicomplexa_7"/>
    <property type="match status" value="1"/>
</dbReference>
<evidence type="ECO:0000313" key="2">
    <source>
        <dbReference type="Proteomes" id="UP000050792"/>
    </source>
</evidence>
<dbReference type="GO" id="GO:0016226">
    <property type="term" value="P:iron-sulfur cluster assembly"/>
    <property type="evidence" value="ECO:0007669"/>
    <property type="project" value="InterPro"/>
</dbReference>
<reference evidence="3" key="2">
    <citation type="submission" date="2023-11" db="UniProtKB">
        <authorList>
            <consortium name="WormBaseParasite"/>
        </authorList>
    </citation>
    <scope>IDENTIFICATION</scope>
</reference>
<dbReference type="Proteomes" id="UP000050792">
    <property type="component" value="Unassembled WGS sequence"/>
</dbReference>
<dbReference type="AlphaFoldDB" id="A0AA85GFJ4"/>